<protein>
    <submittedName>
        <fullName evidence="2">Uncharacterized protein</fullName>
    </submittedName>
</protein>
<evidence type="ECO:0000313" key="2">
    <source>
        <dbReference type="EMBL" id="SPK76241.1"/>
    </source>
</evidence>
<reference evidence="2 3" key="1">
    <citation type="submission" date="2018-01" db="EMBL/GenBank/DDBJ databases">
        <authorList>
            <person name="Gaut B.S."/>
            <person name="Morton B.R."/>
            <person name="Clegg M.T."/>
            <person name="Duvall M.R."/>
        </authorList>
    </citation>
    <scope>NUCLEOTIDE SEQUENCE [LARGE SCALE GENOMIC DNA]</scope>
    <source>
        <strain evidence="2">Cupriavidus taiwanensis LMG 19425</strain>
        <plasmid evidence="3">Plasmid ii</plasmid>
    </source>
</reference>
<proteinExistence type="predicted"/>
<keyword evidence="2" id="KW-0614">Plasmid</keyword>
<dbReference type="EMBL" id="LT991977">
    <property type="protein sequence ID" value="SPK76241.1"/>
    <property type="molecule type" value="Genomic_DNA"/>
</dbReference>
<feature type="region of interest" description="Disordered" evidence="1">
    <location>
        <begin position="38"/>
        <end position="57"/>
    </location>
</feature>
<evidence type="ECO:0000256" key="1">
    <source>
        <dbReference type="SAM" id="MobiDB-lite"/>
    </source>
</evidence>
<geneLocation type="plasmid" evidence="2">
    <name>II</name>
</geneLocation>
<dbReference type="Proteomes" id="UP000255505">
    <property type="component" value="Plasmid II"/>
</dbReference>
<sequence length="57" mass="6263">MPATDSAGPPAPVRCPEQNEVWPELLFANRAAAATIPFTRARPSPTEPQPHRRQRAC</sequence>
<gene>
    <name evidence="2" type="ORF">CT19425_MP70409</name>
</gene>
<dbReference type="AlphaFoldDB" id="A0A375IQ57"/>
<name>A0A375IQ57_9BURK</name>
<accession>A0A375IQ57</accession>
<organism evidence="2 3">
    <name type="scientific">Cupriavidus taiwanensis</name>
    <dbReference type="NCBI Taxonomy" id="164546"/>
    <lineage>
        <taxon>Bacteria</taxon>
        <taxon>Pseudomonadati</taxon>
        <taxon>Pseudomonadota</taxon>
        <taxon>Betaproteobacteria</taxon>
        <taxon>Burkholderiales</taxon>
        <taxon>Burkholderiaceae</taxon>
        <taxon>Cupriavidus</taxon>
    </lineage>
</organism>
<evidence type="ECO:0000313" key="3">
    <source>
        <dbReference type="Proteomes" id="UP000255505"/>
    </source>
</evidence>